<accession>A0A6A6SM60</accession>
<dbReference type="AlphaFoldDB" id="A0A6A6SM60"/>
<dbReference type="OrthoDB" id="5428863at2759"/>
<dbReference type="Pfam" id="PF06985">
    <property type="entry name" value="HET"/>
    <property type="match status" value="1"/>
</dbReference>
<dbReference type="InterPro" id="IPR010730">
    <property type="entry name" value="HET"/>
</dbReference>
<sequence length="216" mass="24508">MRHSSGFIEEGQILEWIHGCKDETHQKICANMPDSKIQDLMVINCSTRRLEQLPARTEYVCSSYRWGVGELISAFSSRLPSCVAPLIEDCILLVQILGLKYLWVDRYCIPQDDPGERRRLIRLMGSIYSNALLTIIAAAGRDPSYGLPGVGFPRGGIAPVSIDSITLESWNRRAYDDIAGSVERSEWNERAWTYQEALLSRRRLVFTENGLYFQCG</sequence>
<name>A0A6A6SM60_9PLEO</name>
<evidence type="ECO:0000259" key="1">
    <source>
        <dbReference type="Pfam" id="PF06985"/>
    </source>
</evidence>
<dbReference type="PANTHER" id="PTHR33112">
    <property type="entry name" value="DOMAIN PROTEIN, PUTATIVE-RELATED"/>
    <property type="match status" value="1"/>
</dbReference>
<feature type="domain" description="Heterokaryon incompatibility" evidence="1">
    <location>
        <begin position="59"/>
        <end position="196"/>
    </location>
</feature>
<dbReference type="PANTHER" id="PTHR33112:SF1">
    <property type="entry name" value="HETEROKARYON INCOMPATIBILITY DOMAIN-CONTAINING PROTEIN"/>
    <property type="match status" value="1"/>
</dbReference>
<feature type="non-terminal residue" evidence="2">
    <location>
        <position position="216"/>
    </location>
</feature>
<protein>
    <submittedName>
        <fullName evidence="2">HET-domain-containing protein</fullName>
    </submittedName>
</protein>
<evidence type="ECO:0000313" key="2">
    <source>
        <dbReference type="EMBL" id="KAF2648809.1"/>
    </source>
</evidence>
<dbReference type="Proteomes" id="UP000799324">
    <property type="component" value="Unassembled WGS sequence"/>
</dbReference>
<organism evidence="2 3">
    <name type="scientific">Lophiostoma macrostomum CBS 122681</name>
    <dbReference type="NCBI Taxonomy" id="1314788"/>
    <lineage>
        <taxon>Eukaryota</taxon>
        <taxon>Fungi</taxon>
        <taxon>Dikarya</taxon>
        <taxon>Ascomycota</taxon>
        <taxon>Pezizomycotina</taxon>
        <taxon>Dothideomycetes</taxon>
        <taxon>Pleosporomycetidae</taxon>
        <taxon>Pleosporales</taxon>
        <taxon>Lophiostomataceae</taxon>
        <taxon>Lophiostoma</taxon>
    </lineage>
</organism>
<dbReference type="EMBL" id="MU004520">
    <property type="protein sequence ID" value="KAF2648809.1"/>
    <property type="molecule type" value="Genomic_DNA"/>
</dbReference>
<evidence type="ECO:0000313" key="3">
    <source>
        <dbReference type="Proteomes" id="UP000799324"/>
    </source>
</evidence>
<reference evidence="2" key="1">
    <citation type="journal article" date="2020" name="Stud. Mycol.">
        <title>101 Dothideomycetes genomes: a test case for predicting lifestyles and emergence of pathogens.</title>
        <authorList>
            <person name="Haridas S."/>
            <person name="Albert R."/>
            <person name="Binder M."/>
            <person name="Bloem J."/>
            <person name="Labutti K."/>
            <person name="Salamov A."/>
            <person name="Andreopoulos B."/>
            <person name="Baker S."/>
            <person name="Barry K."/>
            <person name="Bills G."/>
            <person name="Bluhm B."/>
            <person name="Cannon C."/>
            <person name="Castanera R."/>
            <person name="Culley D."/>
            <person name="Daum C."/>
            <person name="Ezra D."/>
            <person name="Gonzalez J."/>
            <person name="Henrissat B."/>
            <person name="Kuo A."/>
            <person name="Liang C."/>
            <person name="Lipzen A."/>
            <person name="Lutzoni F."/>
            <person name="Magnuson J."/>
            <person name="Mondo S."/>
            <person name="Nolan M."/>
            <person name="Ohm R."/>
            <person name="Pangilinan J."/>
            <person name="Park H.-J."/>
            <person name="Ramirez L."/>
            <person name="Alfaro M."/>
            <person name="Sun H."/>
            <person name="Tritt A."/>
            <person name="Yoshinaga Y."/>
            <person name="Zwiers L.-H."/>
            <person name="Turgeon B."/>
            <person name="Goodwin S."/>
            <person name="Spatafora J."/>
            <person name="Crous P."/>
            <person name="Grigoriev I."/>
        </authorList>
    </citation>
    <scope>NUCLEOTIDE SEQUENCE</scope>
    <source>
        <strain evidence="2">CBS 122681</strain>
    </source>
</reference>
<gene>
    <name evidence="2" type="ORF">K491DRAFT_641864</name>
</gene>
<proteinExistence type="predicted"/>
<keyword evidence="3" id="KW-1185">Reference proteome</keyword>